<dbReference type="EMBL" id="CARXXK010000002">
    <property type="protein sequence ID" value="CAI6356327.1"/>
    <property type="molecule type" value="Genomic_DNA"/>
</dbReference>
<dbReference type="AlphaFoldDB" id="A0AAV0WL58"/>
<protein>
    <submittedName>
        <fullName evidence="1">Uncharacterized protein</fullName>
    </submittedName>
</protein>
<dbReference type="Proteomes" id="UP001160148">
    <property type="component" value="Unassembled WGS sequence"/>
</dbReference>
<keyword evidence="2" id="KW-1185">Reference proteome</keyword>
<name>A0AAV0WL58_9HEMI</name>
<accession>A0AAV0WL58</accession>
<comment type="caution">
    <text evidence="1">The sequence shown here is derived from an EMBL/GenBank/DDBJ whole genome shotgun (WGS) entry which is preliminary data.</text>
</comment>
<sequence length="162" mass="18444">MLRKSERPLQQLAKRYSEQENIGQSGLKKLHTSGPLSNSISTIKTSVIQYKQYTSFKLSILCDGTKNCFCLLNDNVVVFVQNIVKFISSDKIYICGYDLKTLTPSSFYTIPCSSIDLNIKIVSIGKNQTLQIWPIDTIKAKIWLIPFKEKYIAVPIIHSYTQ</sequence>
<gene>
    <name evidence="1" type="ORF">MEUPH1_LOCUS12070</name>
</gene>
<proteinExistence type="predicted"/>
<organism evidence="1 2">
    <name type="scientific">Macrosiphum euphorbiae</name>
    <name type="common">potato aphid</name>
    <dbReference type="NCBI Taxonomy" id="13131"/>
    <lineage>
        <taxon>Eukaryota</taxon>
        <taxon>Metazoa</taxon>
        <taxon>Ecdysozoa</taxon>
        <taxon>Arthropoda</taxon>
        <taxon>Hexapoda</taxon>
        <taxon>Insecta</taxon>
        <taxon>Pterygota</taxon>
        <taxon>Neoptera</taxon>
        <taxon>Paraneoptera</taxon>
        <taxon>Hemiptera</taxon>
        <taxon>Sternorrhyncha</taxon>
        <taxon>Aphidomorpha</taxon>
        <taxon>Aphidoidea</taxon>
        <taxon>Aphididae</taxon>
        <taxon>Macrosiphini</taxon>
        <taxon>Macrosiphum</taxon>
    </lineage>
</organism>
<reference evidence="1 2" key="1">
    <citation type="submission" date="2023-01" db="EMBL/GenBank/DDBJ databases">
        <authorList>
            <person name="Whitehead M."/>
        </authorList>
    </citation>
    <scope>NUCLEOTIDE SEQUENCE [LARGE SCALE GENOMIC DNA]</scope>
</reference>
<evidence type="ECO:0000313" key="2">
    <source>
        <dbReference type="Proteomes" id="UP001160148"/>
    </source>
</evidence>
<evidence type="ECO:0000313" key="1">
    <source>
        <dbReference type="EMBL" id="CAI6356327.1"/>
    </source>
</evidence>